<evidence type="ECO:0000313" key="3">
    <source>
        <dbReference type="Proteomes" id="UP000476064"/>
    </source>
</evidence>
<evidence type="ECO:0000313" key="2">
    <source>
        <dbReference type="EMBL" id="QHT61909.1"/>
    </source>
</evidence>
<dbReference type="EMBL" id="CP048209">
    <property type="protein sequence ID" value="QHT61909.1"/>
    <property type="molecule type" value="Genomic_DNA"/>
</dbReference>
<name>A0A6C0G3M6_9BACL</name>
<evidence type="ECO:0000256" key="1">
    <source>
        <dbReference type="SAM" id="MobiDB-lite"/>
    </source>
</evidence>
<protein>
    <submittedName>
        <fullName evidence="2">Uncharacterized protein</fullName>
    </submittedName>
</protein>
<accession>A0A6C0G3M6</accession>
<gene>
    <name evidence="2" type="ORF">GXP70_19265</name>
</gene>
<feature type="region of interest" description="Disordered" evidence="1">
    <location>
        <begin position="50"/>
        <end position="138"/>
    </location>
</feature>
<dbReference type="KEGG" id="plyc:GXP70_19265"/>
<sequence length="224" mass="23507">MGTGRARKRSWKRWAAITASVVLLLAGAAWYAYTVMTDKLVEVLTDEAAQDSVGADSDEGAAAAAPPAARPADESQEREASPPGKHASSSGALRHRAPAPKPAAKAAKAANAGKDGDGQSSPKQPPQAAVPPEDVATAARKATVKDRLAIGKVLLNHWDAADLKAMSGKLKGGLTVAEKRELKQEAMAKLTPEEYDKLAAIAKKLGLSRGKSYADSIREQRLRP</sequence>
<dbReference type="AlphaFoldDB" id="A0A6C0G3M6"/>
<keyword evidence="3" id="KW-1185">Reference proteome</keyword>
<organism evidence="2 3">
    <name type="scientific">Paenibacillus lycopersici</name>
    <dbReference type="NCBI Taxonomy" id="2704462"/>
    <lineage>
        <taxon>Bacteria</taxon>
        <taxon>Bacillati</taxon>
        <taxon>Bacillota</taxon>
        <taxon>Bacilli</taxon>
        <taxon>Bacillales</taxon>
        <taxon>Paenibacillaceae</taxon>
        <taxon>Paenibacillus</taxon>
    </lineage>
</organism>
<dbReference type="Proteomes" id="UP000476064">
    <property type="component" value="Chromosome"/>
</dbReference>
<dbReference type="RefSeq" id="WP_162358346.1">
    <property type="nucleotide sequence ID" value="NZ_CP048209.1"/>
</dbReference>
<reference evidence="2 3" key="1">
    <citation type="submission" date="2020-01" db="EMBL/GenBank/DDBJ databases">
        <title>Paenibacillus sp. nov., isolated from tomato rhizosphere.</title>
        <authorList>
            <person name="Weon H.-Y."/>
            <person name="Lee S.A."/>
        </authorList>
    </citation>
    <scope>NUCLEOTIDE SEQUENCE [LARGE SCALE GENOMIC DNA]</scope>
    <source>
        <strain evidence="2 3">12200R-189</strain>
    </source>
</reference>
<feature type="compositionally biased region" description="Basic and acidic residues" evidence="1">
    <location>
        <begin position="71"/>
        <end position="80"/>
    </location>
</feature>
<proteinExistence type="predicted"/>